<sequence>MSQRSMKALKKNLEIRALSYKKTTMADSSVMAVIREIN</sequence>
<gene>
    <name evidence="1" type="ORF">MTBBW1_350045</name>
</gene>
<reference evidence="1 2" key="1">
    <citation type="submission" date="2017-03" db="EMBL/GenBank/DDBJ databases">
        <authorList>
            <person name="Afonso C.L."/>
            <person name="Miller P.J."/>
            <person name="Scott M.A."/>
            <person name="Spackman E."/>
            <person name="Goraichik I."/>
            <person name="Dimitrov K.M."/>
            <person name="Suarez D.L."/>
            <person name="Swayne D.E."/>
        </authorList>
    </citation>
    <scope>NUCLEOTIDE SEQUENCE [LARGE SCALE GENOMIC DNA]</scope>
    <source>
        <strain evidence="1">PRJEB14757</strain>
    </source>
</reference>
<keyword evidence="2" id="KW-1185">Reference proteome</keyword>
<dbReference type="Proteomes" id="UP000191931">
    <property type="component" value="Unassembled WGS sequence"/>
</dbReference>
<evidence type="ECO:0000313" key="2">
    <source>
        <dbReference type="Proteomes" id="UP000191931"/>
    </source>
</evidence>
<name>A0A1W1HGF4_9BACT</name>
<protein>
    <submittedName>
        <fullName evidence="1">Uncharacterized protein</fullName>
    </submittedName>
</protein>
<dbReference type="EMBL" id="FWEV01000276">
    <property type="protein sequence ID" value="SLM31554.1"/>
    <property type="molecule type" value="Genomic_DNA"/>
</dbReference>
<proteinExistence type="predicted"/>
<dbReference type="AlphaFoldDB" id="A0A1W1HGF4"/>
<accession>A0A1W1HGF4</accession>
<evidence type="ECO:0000313" key="1">
    <source>
        <dbReference type="EMBL" id="SLM31554.1"/>
    </source>
</evidence>
<organism evidence="1 2">
    <name type="scientific">Desulfamplus magnetovallimortis</name>
    <dbReference type="NCBI Taxonomy" id="1246637"/>
    <lineage>
        <taxon>Bacteria</taxon>
        <taxon>Pseudomonadati</taxon>
        <taxon>Thermodesulfobacteriota</taxon>
        <taxon>Desulfobacteria</taxon>
        <taxon>Desulfobacterales</taxon>
        <taxon>Desulfobacteraceae</taxon>
        <taxon>Desulfamplus</taxon>
    </lineage>
</organism>